<comment type="caution">
    <text evidence="2">The sequence shown here is derived from an EMBL/GenBank/DDBJ whole genome shotgun (WGS) entry which is preliminary data.</text>
</comment>
<accession>A0A0B2UYS2</accession>
<evidence type="ECO:0000313" key="2">
    <source>
        <dbReference type="EMBL" id="KHN74010.1"/>
    </source>
</evidence>
<evidence type="ECO:0000256" key="1">
    <source>
        <dbReference type="SAM" id="MobiDB-lite"/>
    </source>
</evidence>
<evidence type="ECO:0000313" key="3">
    <source>
        <dbReference type="Proteomes" id="UP000031036"/>
    </source>
</evidence>
<dbReference type="EMBL" id="JPKZ01002982">
    <property type="protein sequence ID" value="KHN74010.1"/>
    <property type="molecule type" value="Genomic_DNA"/>
</dbReference>
<reference evidence="2 3" key="1">
    <citation type="submission" date="2014-11" db="EMBL/GenBank/DDBJ databases">
        <title>Genetic blueprint of the zoonotic pathogen Toxocara canis.</title>
        <authorList>
            <person name="Zhu X.-Q."/>
            <person name="Korhonen P.K."/>
            <person name="Cai H."/>
            <person name="Young N.D."/>
            <person name="Nejsum P."/>
            <person name="von Samson-Himmelstjerna G."/>
            <person name="Boag P.R."/>
            <person name="Tan P."/>
            <person name="Li Q."/>
            <person name="Min J."/>
            <person name="Yang Y."/>
            <person name="Wang X."/>
            <person name="Fang X."/>
            <person name="Hall R.S."/>
            <person name="Hofmann A."/>
            <person name="Sternberg P.W."/>
            <person name="Jex A.R."/>
            <person name="Gasser R.B."/>
        </authorList>
    </citation>
    <scope>NUCLEOTIDE SEQUENCE [LARGE SCALE GENOMIC DNA]</scope>
    <source>
        <strain evidence="2">PN_DK_2014</strain>
    </source>
</reference>
<proteinExistence type="predicted"/>
<protein>
    <submittedName>
        <fullName evidence="2">Uncharacterized protein</fullName>
    </submittedName>
</protein>
<feature type="region of interest" description="Disordered" evidence="1">
    <location>
        <begin position="77"/>
        <end position="97"/>
    </location>
</feature>
<keyword evidence="3" id="KW-1185">Reference proteome</keyword>
<gene>
    <name evidence="2" type="ORF">Tcan_17224</name>
</gene>
<organism evidence="2 3">
    <name type="scientific">Toxocara canis</name>
    <name type="common">Canine roundworm</name>
    <dbReference type="NCBI Taxonomy" id="6265"/>
    <lineage>
        <taxon>Eukaryota</taxon>
        <taxon>Metazoa</taxon>
        <taxon>Ecdysozoa</taxon>
        <taxon>Nematoda</taxon>
        <taxon>Chromadorea</taxon>
        <taxon>Rhabditida</taxon>
        <taxon>Spirurina</taxon>
        <taxon>Ascaridomorpha</taxon>
        <taxon>Ascaridoidea</taxon>
        <taxon>Toxocaridae</taxon>
        <taxon>Toxocara</taxon>
    </lineage>
</organism>
<dbReference type="OrthoDB" id="5862361at2759"/>
<dbReference type="AlphaFoldDB" id="A0A0B2UYS2"/>
<sequence>MAFERVVSPSVSAQESVTSLPISTEVCNGNTVPNGGIVCAVEPIAAIVMHQSRENIELVLQEVCIQHRSAETMRREAVKISPHNSDESKKLLASDSETVKGEKPIIIEPLKTR</sequence>
<dbReference type="Proteomes" id="UP000031036">
    <property type="component" value="Unassembled WGS sequence"/>
</dbReference>
<name>A0A0B2UYS2_TOXCA</name>